<feature type="compositionally biased region" description="Basic and acidic residues" evidence="1">
    <location>
        <begin position="269"/>
        <end position="278"/>
    </location>
</feature>
<evidence type="ECO:0000313" key="2">
    <source>
        <dbReference type="EnsemblProtists" id="EOD08943"/>
    </source>
</evidence>
<feature type="region of interest" description="Disordered" evidence="1">
    <location>
        <begin position="482"/>
        <end position="505"/>
    </location>
</feature>
<feature type="compositionally biased region" description="Low complexity" evidence="1">
    <location>
        <begin position="279"/>
        <end position="308"/>
    </location>
</feature>
<evidence type="ECO:0000256" key="1">
    <source>
        <dbReference type="SAM" id="MobiDB-lite"/>
    </source>
</evidence>
<evidence type="ECO:0000313" key="3">
    <source>
        <dbReference type="Proteomes" id="UP000013827"/>
    </source>
</evidence>
<feature type="region of interest" description="Disordered" evidence="1">
    <location>
        <begin position="269"/>
        <end position="308"/>
    </location>
</feature>
<proteinExistence type="predicted"/>
<feature type="region of interest" description="Disordered" evidence="1">
    <location>
        <begin position="578"/>
        <end position="604"/>
    </location>
</feature>
<accession>A0A0D3ICF8</accession>
<reference evidence="3" key="1">
    <citation type="journal article" date="2013" name="Nature">
        <title>Pan genome of the phytoplankton Emiliania underpins its global distribution.</title>
        <authorList>
            <person name="Read B.A."/>
            <person name="Kegel J."/>
            <person name="Klute M.J."/>
            <person name="Kuo A."/>
            <person name="Lefebvre S.C."/>
            <person name="Maumus F."/>
            <person name="Mayer C."/>
            <person name="Miller J."/>
            <person name="Monier A."/>
            <person name="Salamov A."/>
            <person name="Young J."/>
            <person name="Aguilar M."/>
            <person name="Claverie J.M."/>
            <person name="Frickenhaus S."/>
            <person name="Gonzalez K."/>
            <person name="Herman E.K."/>
            <person name="Lin Y.C."/>
            <person name="Napier J."/>
            <person name="Ogata H."/>
            <person name="Sarno A.F."/>
            <person name="Shmutz J."/>
            <person name="Schroeder D."/>
            <person name="de Vargas C."/>
            <person name="Verret F."/>
            <person name="von Dassow P."/>
            <person name="Valentin K."/>
            <person name="Van de Peer Y."/>
            <person name="Wheeler G."/>
            <person name="Dacks J.B."/>
            <person name="Delwiche C.F."/>
            <person name="Dyhrman S.T."/>
            <person name="Glockner G."/>
            <person name="John U."/>
            <person name="Richards T."/>
            <person name="Worden A.Z."/>
            <person name="Zhang X."/>
            <person name="Grigoriev I.V."/>
            <person name="Allen A.E."/>
            <person name="Bidle K."/>
            <person name="Borodovsky M."/>
            <person name="Bowler C."/>
            <person name="Brownlee C."/>
            <person name="Cock J.M."/>
            <person name="Elias M."/>
            <person name="Gladyshev V.N."/>
            <person name="Groth M."/>
            <person name="Guda C."/>
            <person name="Hadaegh A."/>
            <person name="Iglesias-Rodriguez M.D."/>
            <person name="Jenkins J."/>
            <person name="Jones B.M."/>
            <person name="Lawson T."/>
            <person name="Leese F."/>
            <person name="Lindquist E."/>
            <person name="Lobanov A."/>
            <person name="Lomsadze A."/>
            <person name="Malik S.B."/>
            <person name="Marsh M.E."/>
            <person name="Mackinder L."/>
            <person name="Mock T."/>
            <person name="Mueller-Roeber B."/>
            <person name="Pagarete A."/>
            <person name="Parker M."/>
            <person name="Probert I."/>
            <person name="Quesneville H."/>
            <person name="Raines C."/>
            <person name="Rensing S.A."/>
            <person name="Riano-Pachon D.M."/>
            <person name="Richier S."/>
            <person name="Rokitta S."/>
            <person name="Shiraiwa Y."/>
            <person name="Soanes D.M."/>
            <person name="van der Giezen M."/>
            <person name="Wahlund T.M."/>
            <person name="Williams B."/>
            <person name="Wilson W."/>
            <person name="Wolfe G."/>
            <person name="Wurch L.L."/>
        </authorList>
    </citation>
    <scope>NUCLEOTIDE SEQUENCE</scope>
</reference>
<feature type="region of interest" description="Disordered" evidence="1">
    <location>
        <begin position="530"/>
        <end position="559"/>
    </location>
</feature>
<name>A0A0D3ICF8_EMIH1</name>
<dbReference type="GeneID" id="17255100"/>
<dbReference type="EnsemblProtists" id="EOD08943">
    <property type="protein sequence ID" value="EOD08943"/>
    <property type="gene ID" value="EMIHUDRAFT_120796"/>
</dbReference>
<keyword evidence="3" id="KW-1185">Reference proteome</keyword>
<sequence>MPITDNHKVLADQVSALAKRANEAGAVASAAALFEAAHALSNDWTSRVSAANMRLKLGDAAAACAAYESMLCDDGGSAMPDRIRQLTERKREEALSALAEAERGQSSRASFWATLGGEGGGGIAARTTTVAQRRIEARWRESEPAAAPATADALKAAGNARNQAGDAAVAKLLYSAAYALSGRLELRLSAANMELKEGGPAHAAAALDEYDRIAAEATLPRHAEAVGRPLSQAHTSLLTRKRAEAAAQIRPAAAASAVDVSTTAAAAADAERAEEQAARVEMAARASLGEEAPAPVSPASPLESLRSSESIRSSESVASASASEISAAEASEARLAAEAAEAAAVAEAEAAKAAAAAAVAAAAAAAEEERAAERAAAEEARRAAAERHLEYIVSDEAAAREAAEAAEAAIRTRERAAARAREESEARLRRSADEEEARKTARKTEAEAAQRRAREERAAAVGQAAAVSAAVAAARLETEAARRAEEEQAAAQAESARRTTEATEAEVRRATAVALLANGRIGEAEVAAEAAGLGSKVPARRAISEGEGEGEEEDAVADEVLSPFSRGTLHALERLNTALQDSPRSSFAPPAGPARTQSQEALSAAEAAMERLNAMLEADPRNPRGGRRVR</sequence>
<dbReference type="RefSeq" id="XP_005761372.1">
    <property type="nucleotide sequence ID" value="XM_005761315.1"/>
</dbReference>
<dbReference type="AlphaFoldDB" id="A0A0D3ICF8"/>
<feature type="compositionally biased region" description="Basic and acidic residues" evidence="1">
    <location>
        <begin position="495"/>
        <end position="505"/>
    </location>
</feature>
<feature type="region of interest" description="Disordered" evidence="1">
    <location>
        <begin position="611"/>
        <end position="630"/>
    </location>
</feature>
<reference evidence="2" key="2">
    <citation type="submission" date="2024-10" db="UniProtKB">
        <authorList>
            <consortium name="EnsemblProtists"/>
        </authorList>
    </citation>
    <scope>IDENTIFICATION</scope>
</reference>
<feature type="region of interest" description="Disordered" evidence="1">
    <location>
        <begin position="421"/>
        <end position="456"/>
    </location>
</feature>
<organism evidence="2 3">
    <name type="scientific">Emiliania huxleyi (strain CCMP1516)</name>
    <dbReference type="NCBI Taxonomy" id="280463"/>
    <lineage>
        <taxon>Eukaryota</taxon>
        <taxon>Haptista</taxon>
        <taxon>Haptophyta</taxon>
        <taxon>Prymnesiophyceae</taxon>
        <taxon>Isochrysidales</taxon>
        <taxon>Noelaerhabdaceae</taxon>
        <taxon>Emiliania</taxon>
    </lineage>
</organism>
<feature type="compositionally biased region" description="Acidic residues" evidence="1">
    <location>
        <begin position="546"/>
        <end position="557"/>
    </location>
</feature>
<dbReference type="Proteomes" id="UP000013827">
    <property type="component" value="Unassembled WGS sequence"/>
</dbReference>
<dbReference type="KEGG" id="ehx:EMIHUDRAFT_120796"/>
<dbReference type="HOGENOM" id="CLU_434421_0_0_1"/>
<protein>
    <submittedName>
        <fullName evidence="2">Uncharacterized protein</fullName>
    </submittedName>
</protein>
<dbReference type="PaxDb" id="2903-EOD08943"/>